<dbReference type="Pfam" id="PF13847">
    <property type="entry name" value="Methyltransf_31"/>
    <property type="match status" value="1"/>
</dbReference>
<dbReference type="Proteomes" id="UP000007014">
    <property type="component" value="Chromosome 12"/>
</dbReference>
<protein>
    <recommendedName>
        <fullName evidence="1">Methyltransferase domain-containing protein</fullName>
    </recommendedName>
</protein>
<evidence type="ECO:0000259" key="1">
    <source>
        <dbReference type="Pfam" id="PF13847"/>
    </source>
</evidence>
<dbReference type="CDD" id="cd02440">
    <property type="entry name" value="AdoMet_MTases"/>
    <property type="match status" value="1"/>
</dbReference>
<dbReference type="PANTHER" id="PTHR12843">
    <property type="entry name" value="PROTEIN-LYSINE N-METHYLTRANSFERASE METTL10"/>
    <property type="match status" value="1"/>
</dbReference>
<dbReference type="AlphaFoldDB" id="M1USI6"/>
<dbReference type="InterPro" id="IPR025714">
    <property type="entry name" value="Methyltranfer_dom"/>
</dbReference>
<sequence length="279" mass="31535">MDQLGDHDVSAASQLQASASTKEATRVCELGDVQYWEAFYANELEQFEENPEVLEDWFQRWTRPHLGRWLQQTAGCDVERLRLLDVGCGNGEFLRELAHKYGFRRLYGFDASIYGVRVAKRSFVQLWDESVRKEVQLDLQVSDVLTYSPPTSDGHVEIVHDKGTLDAILLSGDMAKVHAYIGRCIFEWLNPIKNKSMLVITSCNCTAAELEHLVMSVFKSHWRDASDQGGSPGCVLRCLEEVPRYRELQYGGQRGSAVVTSAWTWQSPGDIIIKSPTSV</sequence>
<reference evidence="2 3" key="2">
    <citation type="journal article" date="2007" name="BMC Biol.">
        <title>A 100%-complete sequence reveals unusually simple genomic features in the hot-spring red alga Cyanidioschyzon merolae.</title>
        <authorList>
            <person name="Nozaki H."/>
            <person name="Takano H."/>
            <person name="Misumi O."/>
            <person name="Terasawa K."/>
            <person name="Matsuzaki M."/>
            <person name="Maruyama S."/>
            <person name="Nishida K."/>
            <person name="Yagisawa F."/>
            <person name="Yoshida Y."/>
            <person name="Fujiwara T."/>
            <person name="Takio S."/>
            <person name="Tamura K."/>
            <person name="Chung S.J."/>
            <person name="Nakamura S."/>
            <person name="Kuroiwa H."/>
            <person name="Tanaka K."/>
            <person name="Sato N."/>
            <person name="Kuroiwa T."/>
        </authorList>
    </citation>
    <scope>NUCLEOTIDE SEQUENCE [LARGE SCALE GENOMIC DNA]</scope>
    <source>
        <strain evidence="2 3">10D</strain>
    </source>
</reference>
<dbReference type="Gramene" id="CML028CT">
    <property type="protein sequence ID" value="CML028CT"/>
    <property type="gene ID" value="CML028C"/>
</dbReference>
<dbReference type="Gene3D" id="3.40.50.150">
    <property type="entry name" value="Vaccinia Virus protein VP39"/>
    <property type="match status" value="1"/>
</dbReference>
<proteinExistence type="predicted"/>
<dbReference type="GO" id="GO:0016279">
    <property type="term" value="F:protein-lysine N-methyltransferase activity"/>
    <property type="evidence" value="ECO:0007669"/>
    <property type="project" value="TreeGrafter"/>
</dbReference>
<dbReference type="RefSeq" id="XP_005536697.1">
    <property type="nucleotide sequence ID" value="XM_005536640.1"/>
</dbReference>
<reference evidence="2 3" key="1">
    <citation type="journal article" date="2004" name="Nature">
        <title>Genome sequence of the ultrasmall unicellular red alga Cyanidioschyzon merolae 10D.</title>
        <authorList>
            <person name="Matsuzaki M."/>
            <person name="Misumi O."/>
            <person name="Shin-i T."/>
            <person name="Maruyama S."/>
            <person name="Takahara M."/>
            <person name="Miyagishima S."/>
            <person name="Mori T."/>
            <person name="Nishida K."/>
            <person name="Yagisawa F."/>
            <person name="Nishida K."/>
            <person name="Yoshida Y."/>
            <person name="Nishimura Y."/>
            <person name="Nakao S."/>
            <person name="Kobayashi T."/>
            <person name="Momoyama Y."/>
            <person name="Higashiyama T."/>
            <person name="Minoda A."/>
            <person name="Sano M."/>
            <person name="Nomoto H."/>
            <person name="Oishi K."/>
            <person name="Hayashi H."/>
            <person name="Ohta F."/>
            <person name="Nishizaka S."/>
            <person name="Haga S."/>
            <person name="Miura S."/>
            <person name="Morishita T."/>
            <person name="Kabeya Y."/>
            <person name="Terasawa K."/>
            <person name="Suzuki Y."/>
            <person name="Ishii Y."/>
            <person name="Asakawa S."/>
            <person name="Takano H."/>
            <person name="Ohta N."/>
            <person name="Kuroiwa H."/>
            <person name="Tanaka K."/>
            <person name="Shimizu N."/>
            <person name="Sugano S."/>
            <person name="Sato N."/>
            <person name="Nozaki H."/>
            <person name="Ogasawara N."/>
            <person name="Kohara Y."/>
            <person name="Kuroiwa T."/>
        </authorList>
    </citation>
    <scope>NUCLEOTIDE SEQUENCE [LARGE SCALE GENOMIC DNA]</scope>
    <source>
        <strain evidence="2 3">10D</strain>
    </source>
</reference>
<dbReference type="EMBL" id="AP006494">
    <property type="protein sequence ID" value="BAM80661.1"/>
    <property type="molecule type" value="Genomic_DNA"/>
</dbReference>
<dbReference type="OMA" id="PTPSFQF"/>
<dbReference type="GO" id="GO:0005737">
    <property type="term" value="C:cytoplasm"/>
    <property type="evidence" value="ECO:0007669"/>
    <property type="project" value="TreeGrafter"/>
</dbReference>
<dbReference type="GeneID" id="16994628"/>
<dbReference type="KEGG" id="cme:CYME_CML028C"/>
<name>M1USI6_CYAM1</name>
<dbReference type="SUPFAM" id="SSF53335">
    <property type="entry name" value="S-adenosyl-L-methionine-dependent methyltransferases"/>
    <property type="match status" value="1"/>
</dbReference>
<gene>
    <name evidence="2" type="ORF">CYME_CML028C</name>
</gene>
<dbReference type="PANTHER" id="PTHR12843:SF5">
    <property type="entry name" value="EEF1A LYSINE METHYLTRANSFERASE 2"/>
    <property type="match status" value="1"/>
</dbReference>
<dbReference type="InterPro" id="IPR029063">
    <property type="entry name" value="SAM-dependent_MTases_sf"/>
</dbReference>
<dbReference type="STRING" id="280699.M1USI6"/>
<keyword evidence="3" id="KW-1185">Reference proteome</keyword>
<feature type="domain" description="Methyltransferase" evidence="1">
    <location>
        <begin position="80"/>
        <end position="219"/>
    </location>
</feature>
<dbReference type="OrthoDB" id="540004at2759"/>
<evidence type="ECO:0000313" key="3">
    <source>
        <dbReference type="Proteomes" id="UP000007014"/>
    </source>
</evidence>
<organism evidence="2 3">
    <name type="scientific">Cyanidioschyzon merolae (strain NIES-3377 / 10D)</name>
    <name type="common">Unicellular red alga</name>
    <dbReference type="NCBI Taxonomy" id="280699"/>
    <lineage>
        <taxon>Eukaryota</taxon>
        <taxon>Rhodophyta</taxon>
        <taxon>Bangiophyceae</taxon>
        <taxon>Cyanidiales</taxon>
        <taxon>Cyanidiaceae</taxon>
        <taxon>Cyanidioschyzon</taxon>
    </lineage>
</organism>
<dbReference type="HOGENOM" id="CLU_998745_0_0_1"/>
<dbReference type="eggNOG" id="KOG1271">
    <property type="taxonomic scope" value="Eukaryota"/>
</dbReference>
<evidence type="ECO:0000313" key="2">
    <source>
        <dbReference type="EMBL" id="BAM80661.1"/>
    </source>
</evidence>
<accession>M1USI6</accession>